<dbReference type="GO" id="GO:0003723">
    <property type="term" value="F:RNA binding"/>
    <property type="evidence" value="ECO:0007669"/>
    <property type="project" value="InterPro"/>
</dbReference>
<dbReference type="InterPro" id="IPR012337">
    <property type="entry name" value="RNaseH-like_sf"/>
</dbReference>
<dbReference type="SMART" id="SM00950">
    <property type="entry name" value="Piwi"/>
    <property type="match status" value="1"/>
</dbReference>
<sequence>MSSNIDLPIEKCTIKASAPQKLEPGRLGVERTFKTNASRITLNPNLSVFKYDVDINLIYQKQNGDDAKKSLTKGPKNDCLSQVRGKYANAALKVVFDTKLKGFKDIDLFYDSQSNLYSTTKIPDIHENIAPKDVVPGDNDCKSVEVKITKVVDSFQVSTNDTKLTVNPTFGKADVTLLEALNTIISGSLNHKNELITYKGVHYVLDPSGLGFRQDQLPALSGSQYMGVGISEAVRTYEGDSKGESALYCVVDLRKTAFHADYQPLMEKFGSLVNANYREPLRKNLKAVDPQGMYLREMVKGLVVRLNYGQNRGRGEHARSFIIGGFGPCPAEATFVSQGKTWTVQQYFYETFGITLQYPNFLTVFDKKTRGVLYPPELLIVGENQRATTNQLTKDGQDKLVKATAILPSAREGELAKLANYTGLDGTNKALEKVGIRIAPETLIVKGRILPTPIIGSSEGRKLMVQNNCKWQSQKFKVAMTLPKWTFVSIDSGINVEVFKTKLRDRVISSGMTWTKPNERIYKNNDRFNVEEIISSEKNQSTKFIFFIVRDSLNLHQEIKLLEQKYDILTQEVRATVAGKVVEKGQPQTVENIVNKMNLKLGGVNWEVQGYNIPNAKNPSNLLDATAGRLIFGFESSRGLGDDVVCVGYSANATKNVQNFIGNYKYVKQNKDIYGQVLRPAVLEMIKKYKESRNADPKHLYIYLNGISEGQFSMVANDYADKVKQACQEYSEKCRPHITIMCVSKAPNERITNGTITGNRAAEQNIAPGSCVDTKIVNPHINEFFLNSHSAFQGSARTPKFSHVFDTAKLPMDFHEGLAHQLSFLHGIVSSTTSLPSPIIIADRYSKRGSSNYKTSSRSDDRSVNSVNEVNFDALNSNLSYSQKHLINYRFNA</sequence>
<proteinExistence type="predicted"/>
<feature type="domain" description="Piwi" evidence="1">
    <location>
        <begin position="580"/>
        <end position="854"/>
    </location>
</feature>
<dbReference type="AlphaFoldDB" id="A0A9P1J6B9"/>
<protein>
    <recommendedName>
        <fullName evidence="1">Piwi domain-containing protein</fullName>
    </recommendedName>
</protein>
<evidence type="ECO:0000313" key="2">
    <source>
        <dbReference type="EMBL" id="CAI5455729.1"/>
    </source>
</evidence>
<dbReference type="PANTHER" id="PTHR22891">
    <property type="entry name" value="EUKARYOTIC TRANSLATION INITIATION FACTOR 2C"/>
    <property type="match status" value="1"/>
</dbReference>
<dbReference type="Gene3D" id="2.170.260.10">
    <property type="entry name" value="paz domain"/>
    <property type="match status" value="1"/>
</dbReference>
<dbReference type="InterPro" id="IPR003165">
    <property type="entry name" value="Piwi"/>
</dbReference>
<dbReference type="PROSITE" id="PS50822">
    <property type="entry name" value="PIWI"/>
    <property type="match status" value="1"/>
</dbReference>
<reference evidence="2" key="1">
    <citation type="submission" date="2022-11" db="EMBL/GenBank/DDBJ databases">
        <authorList>
            <person name="Kikuchi T."/>
        </authorList>
    </citation>
    <scope>NUCLEOTIDE SEQUENCE</scope>
    <source>
        <strain evidence="2">PS1010</strain>
    </source>
</reference>
<dbReference type="Gene3D" id="3.30.420.10">
    <property type="entry name" value="Ribonuclease H-like superfamily/Ribonuclease H"/>
    <property type="match status" value="1"/>
</dbReference>
<name>A0A9P1J6B9_9PELO</name>
<gene>
    <name evidence="2" type="ORF">CAMP_LOCUS18366</name>
</gene>
<comment type="caution">
    <text evidence="2">The sequence shown here is derived from an EMBL/GenBank/DDBJ whole genome shotgun (WGS) entry which is preliminary data.</text>
</comment>
<dbReference type="Proteomes" id="UP001152747">
    <property type="component" value="Unassembled WGS sequence"/>
</dbReference>
<accession>A0A9P1J6B9</accession>
<dbReference type="Gene3D" id="3.40.50.2300">
    <property type="match status" value="1"/>
</dbReference>
<dbReference type="SUPFAM" id="SSF101690">
    <property type="entry name" value="PAZ domain"/>
    <property type="match status" value="1"/>
</dbReference>
<dbReference type="Pfam" id="PF02171">
    <property type="entry name" value="Piwi"/>
    <property type="match status" value="1"/>
</dbReference>
<dbReference type="OrthoDB" id="9981668at2759"/>
<dbReference type="EMBL" id="CANHGI010000006">
    <property type="protein sequence ID" value="CAI5455729.1"/>
    <property type="molecule type" value="Genomic_DNA"/>
</dbReference>
<dbReference type="InterPro" id="IPR036397">
    <property type="entry name" value="RNaseH_sf"/>
</dbReference>
<dbReference type="Pfam" id="PF02170">
    <property type="entry name" value="PAZ"/>
    <property type="match status" value="1"/>
</dbReference>
<keyword evidence="3" id="KW-1185">Reference proteome</keyword>
<dbReference type="CDD" id="cd02846">
    <property type="entry name" value="PAZ_argonaute_like"/>
    <property type="match status" value="1"/>
</dbReference>
<organism evidence="2 3">
    <name type="scientific">Caenorhabditis angaria</name>
    <dbReference type="NCBI Taxonomy" id="860376"/>
    <lineage>
        <taxon>Eukaryota</taxon>
        <taxon>Metazoa</taxon>
        <taxon>Ecdysozoa</taxon>
        <taxon>Nematoda</taxon>
        <taxon>Chromadorea</taxon>
        <taxon>Rhabditida</taxon>
        <taxon>Rhabditina</taxon>
        <taxon>Rhabditomorpha</taxon>
        <taxon>Rhabditoidea</taxon>
        <taxon>Rhabditidae</taxon>
        <taxon>Peloderinae</taxon>
        <taxon>Caenorhabditis</taxon>
    </lineage>
</organism>
<evidence type="ECO:0000259" key="1">
    <source>
        <dbReference type="PROSITE" id="PS50822"/>
    </source>
</evidence>
<dbReference type="CDD" id="cd02826">
    <property type="entry name" value="Piwi-like"/>
    <property type="match status" value="1"/>
</dbReference>
<evidence type="ECO:0000313" key="3">
    <source>
        <dbReference type="Proteomes" id="UP001152747"/>
    </source>
</evidence>
<dbReference type="InterPro" id="IPR003100">
    <property type="entry name" value="PAZ_dom"/>
</dbReference>
<dbReference type="SMART" id="SM00949">
    <property type="entry name" value="PAZ"/>
    <property type="match status" value="1"/>
</dbReference>
<dbReference type="InterPro" id="IPR036085">
    <property type="entry name" value="PAZ_dom_sf"/>
</dbReference>
<dbReference type="SUPFAM" id="SSF53098">
    <property type="entry name" value="Ribonuclease H-like"/>
    <property type="match status" value="1"/>
</dbReference>
<dbReference type="InterPro" id="IPR057272">
    <property type="entry name" value="Piwi_nem"/>
</dbReference>